<dbReference type="AlphaFoldDB" id="A0A517ST52"/>
<dbReference type="Proteomes" id="UP000315003">
    <property type="component" value="Chromosome"/>
</dbReference>
<evidence type="ECO:0000313" key="2">
    <source>
        <dbReference type="Proteomes" id="UP000315003"/>
    </source>
</evidence>
<gene>
    <name evidence="1" type="ORF">SV7mr_18120</name>
</gene>
<accession>A0A517ST52</accession>
<dbReference type="EMBL" id="CP036272">
    <property type="protein sequence ID" value="QDT59305.1"/>
    <property type="molecule type" value="Genomic_DNA"/>
</dbReference>
<sequence length="42" mass="4987">MQQTLATVREYQRFEKGTETYFHIGIRAANPSNRHPEMQFMA</sequence>
<organism evidence="1 2">
    <name type="scientific">Stieleria bergensis</name>
    <dbReference type="NCBI Taxonomy" id="2528025"/>
    <lineage>
        <taxon>Bacteria</taxon>
        <taxon>Pseudomonadati</taxon>
        <taxon>Planctomycetota</taxon>
        <taxon>Planctomycetia</taxon>
        <taxon>Pirellulales</taxon>
        <taxon>Pirellulaceae</taxon>
        <taxon>Stieleria</taxon>
    </lineage>
</organism>
<reference evidence="1 2" key="1">
    <citation type="submission" date="2019-02" db="EMBL/GenBank/DDBJ databases">
        <title>Deep-cultivation of Planctomycetes and their phenomic and genomic characterization uncovers novel biology.</title>
        <authorList>
            <person name="Wiegand S."/>
            <person name="Jogler M."/>
            <person name="Boedeker C."/>
            <person name="Pinto D."/>
            <person name="Vollmers J."/>
            <person name="Rivas-Marin E."/>
            <person name="Kohn T."/>
            <person name="Peeters S.H."/>
            <person name="Heuer A."/>
            <person name="Rast P."/>
            <person name="Oberbeckmann S."/>
            <person name="Bunk B."/>
            <person name="Jeske O."/>
            <person name="Meyerdierks A."/>
            <person name="Storesund J.E."/>
            <person name="Kallscheuer N."/>
            <person name="Luecker S."/>
            <person name="Lage O.M."/>
            <person name="Pohl T."/>
            <person name="Merkel B.J."/>
            <person name="Hornburger P."/>
            <person name="Mueller R.-W."/>
            <person name="Bruemmer F."/>
            <person name="Labrenz M."/>
            <person name="Spormann A.M."/>
            <person name="Op den Camp H."/>
            <person name="Overmann J."/>
            <person name="Amann R."/>
            <person name="Jetten M.S.M."/>
            <person name="Mascher T."/>
            <person name="Medema M.H."/>
            <person name="Devos D.P."/>
            <person name="Kaster A.-K."/>
            <person name="Ovreas L."/>
            <person name="Rohde M."/>
            <person name="Galperin M.Y."/>
            <person name="Jogler C."/>
        </authorList>
    </citation>
    <scope>NUCLEOTIDE SEQUENCE [LARGE SCALE GENOMIC DNA]</scope>
    <source>
        <strain evidence="1 2">SV_7m_r</strain>
    </source>
</reference>
<dbReference type="RefSeq" id="WP_419188275.1">
    <property type="nucleotide sequence ID" value="NZ_CP036272.1"/>
</dbReference>
<name>A0A517ST52_9BACT</name>
<protein>
    <submittedName>
        <fullName evidence="1">Uncharacterized protein</fullName>
    </submittedName>
</protein>
<evidence type="ECO:0000313" key="1">
    <source>
        <dbReference type="EMBL" id="QDT59305.1"/>
    </source>
</evidence>
<keyword evidence="2" id="KW-1185">Reference proteome</keyword>
<proteinExistence type="predicted"/>